<evidence type="ECO:0000256" key="1">
    <source>
        <dbReference type="ARBA" id="ARBA00005926"/>
    </source>
</evidence>
<evidence type="ECO:0000256" key="2">
    <source>
        <dbReference type="ARBA" id="ARBA00012513"/>
    </source>
</evidence>
<dbReference type="InterPro" id="IPR011009">
    <property type="entry name" value="Kinase-like_dom_sf"/>
</dbReference>
<reference evidence="10" key="1">
    <citation type="submission" date="2021-01" db="EMBL/GenBank/DDBJ databases">
        <authorList>
            <person name="Corre E."/>
            <person name="Pelletier E."/>
            <person name="Niang G."/>
            <person name="Scheremetjew M."/>
            <person name="Finn R."/>
            <person name="Kale V."/>
            <person name="Holt S."/>
            <person name="Cochrane G."/>
            <person name="Meng A."/>
            <person name="Brown T."/>
            <person name="Cohen L."/>
        </authorList>
    </citation>
    <scope>NUCLEOTIDE SEQUENCE</scope>
    <source>
        <strain evidence="10">SAG 63-3</strain>
    </source>
</reference>
<dbReference type="GO" id="GO:0005524">
    <property type="term" value="F:ATP binding"/>
    <property type="evidence" value="ECO:0007669"/>
    <property type="project" value="UniProtKB-UniRule"/>
</dbReference>
<dbReference type="Gene3D" id="1.10.510.10">
    <property type="entry name" value="Transferase(Phosphotransferase) domain 1"/>
    <property type="match status" value="1"/>
</dbReference>
<dbReference type="EC" id="2.7.11.1" evidence="2"/>
<name>A0A7S0YK24_9CHLO</name>
<feature type="region of interest" description="Disordered" evidence="8">
    <location>
        <begin position="1"/>
        <end position="83"/>
    </location>
</feature>
<feature type="domain" description="Protein kinase" evidence="9">
    <location>
        <begin position="158"/>
        <end position="437"/>
    </location>
</feature>
<dbReference type="PROSITE" id="PS00108">
    <property type="entry name" value="PROTEIN_KINASE_ST"/>
    <property type="match status" value="1"/>
</dbReference>
<accession>A0A7S0YK24</accession>
<feature type="binding site" evidence="7">
    <location>
        <position position="197"/>
    </location>
    <ligand>
        <name>ATP</name>
        <dbReference type="ChEBI" id="CHEBI:30616"/>
    </ligand>
</feature>
<dbReference type="Pfam" id="PF00069">
    <property type="entry name" value="Pkinase"/>
    <property type="match status" value="1"/>
</dbReference>
<dbReference type="PROSITE" id="PS50011">
    <property type="entry name" value="PROTEIN_KINASE_DOM"/>
    <property type="match status" value="1"/>
</dbReference>
<dbReference type="InterPro" id="IPR055900">
    <property type="entry name" value="DUF7477"/>
</dbReference>
<keyword evidence="3" id="KW-0808">Transferase</keyword>
<feature type="compositionally biased region" description="Basic and acidic residues" evidence="8">
    <location>
        <begin position="41"/>
        <end position="64"/>
    </location>
</feature>
<dbReference type="CDD" id="cd14016">
    <property type="entry name" value="STKc_CK1"/>
    <property type="match status" value="1"/>
</dbReference>
<dbReference type="Pfam" id="PF24289">
    <property type="entry name" value="DUF7477"/>
    <property type="match status" value="1"/>
</dbReference>
<dbReference type="InterPro" id="IPR017441">
    <property type="entry name" value="Protein_kinase_ATP_BS"/>
</dbReference>
<keyword evidence="4 7" id="KW-0547">Nucleotide-binding</keyword>
<feature type="compositionally biased region" description="Polar residues" evidence="8">
    <location>
        <begin position="109"/>
        <end position="119"/>
    </location>
</feature>
<feature type="compositionally biased region" description="Low complexity" evidence="8">
    <location>
        <begin position="21"/>
        <end position="35"/>
    </location>
</feature>
<keyword evidence="5" id="KW-0418">Kinase</keyword>
<dbReference type="SMART" id="SM00220">
    <property type="entry name" value="S_TKc"/>
    <property type="match status" value="1"/>
</dbReference>
<evidence type="ECO:0000259" key="9">
    <source>
        <dbReference type="PROSITE" id="PS50011"/>
    </source>
</evidence>
<dbReference type="AlphaFoldDB" id="A0A7S0YK24"/>
<dbReference type="GO" id="GO:0004674">
    <property type="term" value="F:protein serine/threonine kinase activity"/>
    <property type="evidence" value="ECO:0007669"/>
    <property type="project" value="UniProtKB-EC"/>
</dbReference>
<dbReference type="EMBL" id="HBFM01025796">
    <property type="protein sequence ID" value="CAD8783533.1"/>
    <property type="molecule type" value="Transcribed_RNA"/>
</dbReference>
<evidence type="ECO:0000256" key="3">
    <source>
        <dbReference type="ARBA" id="ARBA00022679"/>
    </source>
</evidence>
<comment type="similarity">
    <text evidence="1">Belongs to the protein kinase superfamily. CK1 Ser/Thr protein kinase family. Casein kinase I subfamily.</text>
</comment>
<evidence type="ECO:0000256" key="6">
    <source>
        <dbReference type="ARBA" id="ARBA00022840"/>
    </source>
</evidence>
<evidence type="ECO:0000256" key="4">
    <source>
        <dbReference type="ARBA" id="ARBA00022741"/>
    </source>
</evidence>
<evidence type="ECO:0000256" key="7">
    <source>
        <dbReference type="PROSITE-ProRule" id="PRU10141"/>
    </source>
</evidence>
<keyword evidence="6 7" id="KW-0067">ATP-binding</keyword>
<sequence>MPEPRNRPQRVAKELAQARISAQAQPQLPQPNQSSFVQPARKIDLTKPSKKEETDAASLKKDAGDVPQLQSGIVNQLVDQPDKNRDNQLRIANHMNDKQTKPAKHHQTGAPNNKTGSVEAQPNFVPGHGADAKDGEAEDAPEQCPIPKKISVGGSPFYVPEKKLGKGGFGQVWLGRRMYHKKPSKDEGAGANLVAIKFEHKLSKGCVGGSPYEWQVYGQLGDVYGIPKLHYKGLQDDFYVMVMDLLGPSLWDIWSQQGQQMSEPYVACVAMEAINILQSLHNKGYVHGDVKPENFLVGPEGTSRERRLFLVDLGLAVRYRERVAHIKYEQRPDDFRGTVRYASVHAHLGRTASRRDDLESLVYTLIFLHRGRLPWQGYMGTNKSYWVGRKKANCSAELLCRGCDIAFQEFADCVLNLRFEDVPNYARYISFFEHLVVTVERQSLILVDNALKIASQVGQKRGRGNEVESSDPELQSIKRVRTGTPCRQWVTVYNRHTSMKQRYHYNVATARLLQHIQKGWEDGLFISSVASSQRLWAIVMDAGTDFSQQIYKVHYDAFLPKEWIMEKWEDGYYITSLAGSDDSSCLVVMSRGSQYTQQSYKVSDSFPYEWIKKKWREGFYVTTMATMVNQWAVVMSKCPGIIDQVVEIDFHYPSEGIHKRWESGYRITVAASTHEQCAFVLSAFKHEKVTDGTQETLRTSTFPTAHIKGKWDSNLFLVAIAYGKTVS</sequence>
<feature type="compositionally biased region" description="Polar residues" evidence="8">
    <location>
        <begin position="68"/>
        <end position="78"/>
    </location>
</feature>
<dbReference type="InterPro" id="IPR000719">
    <property type="entry name" value="Prot_kinase_dom"/>
</dbReference>
<dbReference type="InterPro" id="IPR008271">
    <property type="entry name" value="Ser/Thr_kinase_AS"/>
</dbReference>
<protein>
    <recommendedName>
        <fullName evidence="2">non-specific serine/threonine protein kinase</fullName>
        <ecNumber evidence="2">2.7.11.1</ecNumber>
    </recommendedName>
</protein>
<dbReference type="SUPFAM" id="SSF56112">
    <property type="entry name" value="Protein kinase-like (PK-like)"/>
    <property type="match status" value="1"/>
</dbReference>
<gene>
    <name evidence="10" type="ORF">PPAR00522_LOCUS16684</name>
</gene>
<feature type="region of interest" description="Disordered" evidence="8">
    <location>
        <begin position="96"/>
        <end position="119"/>
    </location>
</feature>
<proteinExistence type="inferred from homology"/>
<dbReference type="PANTHER" id="PTHR11909">
    <property type="entry name" value="CASEIN KINASE-RELATED"/>
    <property type="match status" value="1"/>
</dbReference>
<evidence type="ECO:0000256" key="5">
    <source>
        <dbReference type="ARBA" id="ARBA00022777"/>
    </source>
</evidence>
<dbReference type="PROSITE" id="PS00107">
    <property type="entry name" value="PROTEIN_KINASE_ATP"/>
    <property type="match status" value="1"/>
</dbReference>
<organism evidence="10">
    <name type="scientific">Polytomella parva</name>
    <dbReference type="NCBI Taxonomy" id="51329"/>
    <lineage>
        <taxon>Eukaryota</taxon>
        <taxon>Viridiplantae</taxon>
        <taxon>Chlorophyta</taxon>
        <taxon>core chlorophytes</taxon>
        <taxon>Chlorophyceae</taxon>
        <taxon>CS clade</taxon>
        <taxon>Chlamydomonadales</taxon>
        <taxon>Chlamydomonadaceae</taxon>
        <taxon>Polytomella</taxon>
    </lineage>
</organism>
<evidence type="ECO:0000256" key="8">
    <source>
        <dbReference type="SAM" id="MobiDB-lite"/>
    </source>
</evidence>
<dbReference type="InterPro" id="IPR050235">
    <property type="entry name" value="CK1_Ser-Thr_kinase"/>
</dbReference>
<evidence type="ECO:0000313" key="10">
    <source>
        <dbReference type="EMBL" id="CAD8783533.1"/>
    </source>
</evidence>